<dbReference type="PANTHER" id="PTHR43441">
    <property type="entry name" value="RIBOSOMAL-PROTEIN-SERINE ACETYLTRANSFERASE"/>
    <property type="match status" value="1"/>
</dbReference>
<organism evidence="2 3">
    <name type="scientific">Streptomyces crystallinus</name>
    <dbReference type="NCBI Taxonomy" id="68191"/>
    <lineage>
        <taxon>Bacteria</taxon>
        <taxon>Bacillati</taxon>
        <taxon>Actinomycetota</taxon>
        <taxon>Actinomycetes</taxon>
        <taxon>Kitasatosporales</taxon>
        <taxon>Streptomycetaceae</taxon>
        <taxon>Streptomyces</taxon>
    </lineage>
</organism>
<dbReference type="InterPro" id="IPR016181">
    <property type="entry name" value="Acyl_CoA_acyltransferase"/>
</dbReference>
<evidence type="ECO:0000313" key="2">
    <source>
        <dbReference type="EMBL" id="GAA0609208.1"/>
    </source>
</evidence>
<protein>
    <submittedName>
        <fullName evidence="2">GNAT family N-acetyltransferase</fullName>
    </submittedName>
</protein>
<dbReference type="PROSITE" id="PS51186">
    <property type="entry name" value="GNAT"/>
    <property type="match status" value="1"/>
</dbReference>
<dbReference type="PANTHER" id="PTHR43441:SF10">
    <property type="entry name" value="ACETYLTRANSFERASE"/>
    <property type="match status" value="1"/>
</dbReference>
<gene>
    <name evidence="2" type="ORF">GCM10010394_43900</name>
</gene>
<dbReference type="InterPro" id="IPR051908">
    <property type="entry name" value="Ribosomal_N-acetyltransferase"/>
</dbReference>
<accession>A0ABP3RK77</accession>
<dbReference type="Proteomes" id="UP001500668">
    <property type="component" value="Unassembled WGS sequence"/>
</dbReference>
<sequence>MDAITLRTERLLLRPVGPQDADATYAACQDPDIQRWTTVPSPYLREHAEAFTGTFAPNGWRDDSDYTFAVRLRDTSGMGGIAGTDGTNGADGGEGAAGASEAEGALVAMVGVMRRGENVAELGFWAAKEHRGRGYMTEAALAVARWAFESAGVERLEWRAEVGNTASRAVAEKAGFTMEGTLRAGLVHGGTRRDSWVGGLLPSDLGLPTTRAYLPPRT</sequence>
<reference evidence="3" key="1">
    <citation type="journal article" date="2019" name="Int. J. Syst. Evol. Microbiol.">
        <title>The Global Catalogue of Microorganisms (GCM) 10K type strain sequencing project: providing services to taxonomists for standard genome sequencing and annotation.</title>
        <authorList>
            <consortium name="The Broad Institute Genomics Platform"/>
            <consortium name="The Broad Institute Genome Sequencing Center for Infectious Disease"/>
            <person name="Wu L."/>
            <person name="Ma J."/>
        </authorList>
    </citation>
    <scope>NUCLEOTIDE SEQUENCE [LARGE SCALE GENOMIC DNA]</scope>
    <source>
        <strain evidence="3">JCM 5067</strain>
    </source>
</reference>
<evidence type="ECO:0000313" key="3">
    <source>
        <dbReference type="Proteomes" id="UP001500668"/>
    </source>
</evidence>
<name>A0ABP3RK77_9ACTN</name>
<keyword evidence="3" id="KW-1185">Reference proteome</keyword>
<evidence type="ECO:0000259" key="1">
    <source>
        <dbReference type="PROSITE" id="PS51186"/>
    </source>
</evidence>
<dbReference type="Gene3D" id="3.40.630.30">
    <property type="match status" value="1"/>
</dbReference>
<feature type="domain" description="N-acetyltransferase" evidence="1">
    <location>
        <begin position="11"/>
        <end position="198"/>
    </location>
</feature>
<dbReference type="RefSeq" id="WP_344075656.1">
    <property type="nucleotide sequence ID" value="NZ_BAAACA010000028.1"/>
</dbReference>
<dbReference type="SUPFAM" id="SSF55729">
    <property type="entry name" value="Acyl-CoA N-acyltransferases (Nat)"/>
    <property type="match status" value="1"/>
</dbReference>
<dbReference type="InterPro" id="IPR000182">
    <property type="entry name" value="GNAT_dom"/>
</dbReference>
<proteinExistence type="predicted"/>
<dbReference type="Pfam" id="PF13302">
    <property type="entry name" value="Acetyltransf_3"/>
    <property type="match status" value="1"/>
</dbReference>
<dbReference type="EMBL" id="BAAACA010000028">
    <property type="protein sequence ID" value="GAA0609208.1"/>
    <property type="molecule type" value="Genomic_DNA"/>
</dbReference>
<comment type="caution">
    <text evidence="2">The sequence shown here is derived from an EMBL/GenBank/DDBJ whole genome shotgun (WGS) entry which is preliminary data.</text>
</comment>